<comment type="caution">
    <text evidence="1">The sequence shown here is derived from an EMBL/GenBank/DDBJ whole genome shotgun (WGS) entry which is preliminary data.</text>
</comment>
<evidence type="ECO:0000313" key="2">
    <source>
        <dbReference type="Proteomes" id="UP001057402"/>
    </source>
</evidence>
<keyword evidence="2" id="KW-1185">Reference proteome</keyword>
<accession>A0ACB9P1L7</accession>
<evidence type="ECO:0000313" key="1">
    <source>
        <dbReference type="EMBL" id="KAI4342883.1"/>
    </source>
</evidence>
<gene>
    <name evidence="1" type="ORF">MLD38_027449</name>
</gene>
<reference evidence="2" key="1">
    <citation type="journal article" date="2023" name="Front. Plant Sci.">
        <title>Chromosomal-level genome assembly of Melastoma candidum provides insights into trichome evolution.</title>
        <authorList>
            <person name="Zhong Y."/>
            <person name="Wu W."/>
            <person name="Sun C."/>
            <person name="Zou P."/>
            <person name="Liu Y."/>
            <person name="Dai S."/>
            <person name="Zhou R."/>
        </authorList>
    </citation>
    <scope>NUCLEOTIDE SEQUENCE [LARGE SCALE GENOMIC DNA]</scope>
</reference>
<dbReference type="EMBL" id="CM042886">
    <property type="protein sequence ID" value="KAI4342883.1"/>
    <property type="molecule type" value="Genomic_DNA"/>
</dbReference>
<protein>
    <submittedName>
        <fullName evidence="1">Uncharacterized protein</fullName>
    </submittedName>
</protein>
<name>A0ACB9P1L7_9MYRT</name>
<dbReference type="Proteomes" id="UP001057402">
    <property type="component" value="Chromosome 7"/>
</dbReference>
<organism evidence="1 2">
    <name type="scientific">Melastoma candidum</name>
    <dbReference type="NCBI Taxonomy" id="119954"/>
    <lineage>
        <taxon>Eukaryota</taxon>
        <taxon>Viridiplantae</taxon>
        <taxon>Streptophyta</taxon>
        <taxon>Embryophyta</taxon>
        <taxon>Tracheophyta</taxon>
        <taxon>Spermatophyta</taxon>
        <taxon>Magnoliopsida</taxon>
        <taxon>eudicotyledons</taxon>
        <taxon>Gunneridae</taxon>
        <taxon>Pentapetalae</taxon>
        <taxon>rosids</taxon>
        <taxon>malvids</taxon>
        <taxon>Myrtales</taxon>
        <taxon>Melastomataceae</taxon>
        <taxon>Melastomatoideae</taxon>
        <taxon>Melastomateae</taxon>
        <taxon>Melastoma</taxon>
    </lineage>
</organism>
<proteinExistence type="predicted"/>
<sequence length="134" mass="14076">MASLTLFKRSSPALARCSNGRALAPVGSRTVETHSTNNPGVVSSDGTKGSSNPCENTSDNSGFSSSSSSANQTANYTVGRTMSEKAEELTERAKQTAQDLWGAAKETVVGATEDAKESLKENAERVERGMNSKN</sequence>